<dbReference type="EMBL" id="JAVHNS010000002">
    <property type="protein sequence ID" value="KAK6362285.1"/>
    <property type="molecule type" value="Genomic_DNA"/>
</dbReference>
<sequence length="607" mass="69259">MPREFVKTGIWELYGEPFQKRWIWTLEDSDAFWLLGLYVVTLAVVQQRTWSILRHYLARWRSPVGFSDQANPLLKLSQTAALKDSLAYFRIRGPQYLQEIGRSIAPSYFREHDLREAEIFDGGAIPWLFGLVALINSVGFIATGILMPLLLTSGVEAPLVRTRWTPLCDKRRFDIGVWVQTDARSHGSGLYDLCWDVDNLCLFDKPECSSSTIEGLEITLRNTTDCPFPENICFADGNTPQVLTIKHYNITLRQLGLNSRSRVTINHEISCSPLNLDHFVWPLPSGNSVLSFRDFTQGETPTVSEYGDIYGLKLETLNGPNMWTNVSSGTYIATSNRSQSWGQSSTFPQDEYFISQTPGRTETQPLHPFIRSDDATFFAVVYQAGPRTTYMNPVDDPVFRAYVYLEEDLELSRYHPDHEATAIGCMEKFQFCPNIPGGLQCSAWGRWWDRIRGLDALFPLGHLDDRREAAFTVKEITRELSLYTNKAPLVGAYPANRAPLGDRTGSWAEQIVPAYLELWWGTIYRIQRVATSTRIPTDYMTWPPPGYSGDWSLHSQEESDRWSWCHRVLLTDPDYTNINFFGFCISLIIISSIYTFSYGGHLRSLLA</sequence>
<feature type="transmembrane region" description="Helical" evidence="1">
    <location>
        <begin position="580"/>
        <end position="599"/>
    </location>
</feature>
<comment type="caution">
    <text evidence="2">The sequence shown here is derived from an EMBL/GenBank/DDBJ whole genome shotgun (WGS) entry which is preliminary data.</text>
</comment>
<keyword evidence="1" id="KW-1133">Transmembrane helix</keyword>
<protein>
    <submittedName>
        <fullName evidence="2">Uncharacterized protein</fullName>
    </submittedName>
</protein>
<keyword evidence="1" id="KW-0812">Transmembrane</keyword>
<dbReference type="AlphaFoldDB" id="A0AAV9VR53"/>
<proteinExistence type="predicted"/>
<keyword evidence="3" id="KW-1185">Reference proteome</keyword>
<accession>A0AAV9VR53</accession>
<name>A0AAV9VR53_9PEZI</name>
<evidence type="ECO:0000313" key="3">
    <source>
        <dbReference type="Proteomes" id="UP001373714"/>
    </source>
</evidence>
<evidence type="ECO:0000256" key="1">
    <source>
        <dbReference type="SAM" id="Phobius"/>
    </source>
</evidence>
<organism evidence="2 3">
    <name type="scientific">Orbilia blumenaviensis</name>
    <dbReference type="NCBI Taxonomy" id="1796055"/>
    <lineage>
        <taxon>Eukaryota</taxon>
        <taxon>Fungi</taxon>
        <taxon>Dikarya</taxon>
        <taxon>Ascomycota</taxon>
        <taxon>Pezizomycotina</taxon>
        <taxon>Orbiliomycetes</taxon>
        <taxon>Orbiliales</taxon>
        <taxon>Orbiliaceae</taxon>
        <taxon>Orbilia</taxon>
    </lineage>
</organism>
<reference evidence="2 3" key="1">
    <citation type="submission" date="2019-10" db="EMBL/GenBank/DDBJ databases">
        <authorList>
            <person name="Palmer J.M."/>
        </authorList>
    </citation>
    <scope>NUCLEOTIDE SEQUENCE [LARGE SCALE GENOMIC DNA]</scope>
    <source>
        <strain evidence="2 3">TWF730</strain>
    </source>
</reference>
<evidence type="ECO:0000313" key="2">
    <source>
        <dbReference type="EMBL" id="KAK6362285.1"/>
    </source>
</evidence>
<keyword evidence="1" id="KW-0472">Membrane</keyword>
<feature type="transmembrane region" description="Helical" evidence="1">
    <location>
        <begin position="124"/>
        <end position="151"/>
    </location>
</feature>
<gene>
    <name evidence="2" type="ORF">TWF730_005981</name>
</gene>
<dbReference type="Proteomes" id="UP001373714">
    <property type="component" value="Unassembled WGS sequence"/>
</dbReference>